<dbReference type="InterPro" id="IPR036942">
    <property type="entry name" value="Beta-barrel_TonB_sf"/>
</dbReference>
<feature type="chain" id="PRO_5045101765" evidence="11">
    <location>
        <begin position="30"/>
        <end position="803"/>
    </location>
</feature>
<keyword evidence="7 8" id="KW-0998">Cell outer membrane</keyword>
<evidence type="ECO:0000313" key="14">
    <source>
        <dbReference type="EMBL" id="MFC3672112.1"/>
    </source>
</evidence>
<comment type="subcellular location">
    <subcellularLocation>
        <location evidence="1 8">Cell outer membrane</location>
        <topology evidence="1 8">Multi-pass membrane protein</topology>
    </subcellularLocation>
</comment>
<evidence type="ECO:0000256" key="3">
    <source>
        <dbReference type="ARBA" id="ARBA00022452"/>
    </source>
</evidence>
<feature type="signal peptide" evidence="11">
    <location>
        <begin position="1"/>
        <end position="29"/>
    </location>
</feature>
<keyword evidence="3 8" id="KW-1134">Transmembrane beta strand</keyword>
<dbReference type="InterPro" id="IPR012910">
    <property type="entry name" value="Plug_dom"/>
</dbReference>
<dbReference type="Proteomes" id="UP001595683">
    <property type="component" value="Unassembled WGS sequence"/>
</dbReference>
<comment type="caution">
    <text evidence="14">The sequence shown here is derived from an EMBL/GenBank/DDBJ whole genome shotgun (WGS) entry which is preliminary data.</text>
</comment>
<reference evidence="15" key="1">
    <citation type="journal article" date="2019" name="Int. J. Syst. Evol. Microbiol.">
        <title>The Global Catalogue of Microorganisms (GCM) 10K type strain sequencing project: providing services to taxonomists for standard genome sequencing and annotation.</title>
        <authorList>
            <consortium name="The Broad Institute Genomics Platform"/>
            <consortium name="The Broad Institute Genome Sequencing Center for Infectious Disease"/>
            <person name="Wu L."/>
            <person name="Ma J."/>
        </authorList>
    </citation>
    <scope>NUCLEOTIDE SEQUENCE [LARGE SCALE GENOMIC DNA]</scope>
    <source>
        <strain evidence="15">KCTC 42224</strain>
    </source>
</reference>
<evidence type="ECO:0000256" key="9">
    <source>
        <dbReference type="RuleBase" id="RU003357"/>
    </source>
</evidence>
<proteinExistence type="inferred from homology"/>
<feature type="domain" description="TonB-dependent receptor plug" evidence="13">
    <location>
        <begin position="71"/>
        <end position="190"/>
    </location>
</feature>
<feature type="compositionally biased region" description="Low complexity" evidence="10">
    <location>
        <begin position="34"/>
        <end position="49"/>
    </location>
</feature>
<dbReference type="Gene3D" id="2.170.130.10">
    <property type="entry name" value="TonB-dependent receptor, plug domain"/>
    <property type="match status" value="1"/>
</dbReference>
<evidence type="ECO:0000259" key="12">
    <source>
        <dbReference type="Pfam" id="PF00593"/>
    </source>
</evidence>
<dbReference type="Pfam" id="PF00593">
    <property type="entry name" value="TonB_dep_Rec_b-barrel"/>
    <property type="match status" value="1"/>
</dbReference>
<dbReference type="InterPro" id="IPR000531">
    <property type="entry name" value="Beta-barrel_TonB"/>
</dbReference>
<evidence type="ECO:0000256" key="8">
    <source>
        <dbReference type="PROSITE-ProRule" id="PRU01360"/>
    </source>
</evidence>
<dbReference type="SUPFAM" id="SSF56935">
    <property type="entry name" value="Porins"/>
    <property type="match status" value="1"/>
</dbReference>
<keyword evidence="4 8" id="KW-0812">Transmembrane</keyword>
<feature type="region of interest" description="Disordered" evidence="10">
    <location>
        <begin position="34"/>
        <end position="55"/>
    </location>
</feature>
<dbReference type="RefSeq" id="WP_191325647.1">
    <property type="nucleotide sequence ID" value="NZ_BMZP01000020.1"/>
</dbReference>
<evidence type="ECO:0000256" key="7">
    <source>
        <dbReference type="ARBA" id="ARBA00023237"/>
    </source>
</evidence>
<feature type="domain" description="TonB-dependent receptor-like beta-barrel" evidence="12">
    <location>
        <begin position="287"/>
        <end position="761"/>
    </location>
</feature>
<dbReference type="InterPro" id="IPR037066">
    <property type="entry name" value="Plug_dom_sf"/>
</dbReference>
<evidence type="ECO:0000256" key="4">
    <source>
        <dbReference type="ARBA" id="ARBA00022692"/>
    </source>
</evidence>
<evidence type="ECO:0000256" key="11">
    <source>
        <dbReference type="SAM" id="SignalP"/>
    </source>
</evidence>
<dbReference type="CDD" id="cd01347">
    <property type="entry name" value="ligand_gated_channel"/>
    <property type="match status" value="1"/>
</dbReference>
<comment type="similarity">
    <text evidence="8 9">Belongs to the TonB-dependent receptor family.</text>
</comment>
<dbReference type="InterPro" id="IPR039426">
    <property type="entry name" value="TonB-dep_rcpt-like"/>
</dbReference>
<protein>
    <submittedName>
        <fullName evidence="14">TonB-dependent receptor plug domain-containing protein</fullName>
    </submittedName>
</protein>
<dbReference type="EMBL" id="JBHRYE010000019">
    <property type="protein sequence ID" value="MFC3672112.1"/>
    <property type="molecule type" value="Genomic_DNA"/>
</dbReference>
<keyword evidence="6 8" id="KW-0472">Membrane</keyword>
<accession>A0ABV7V568</accession>
<gene>
    <name evidence="14" type="ORF">ACFOOT_11820</name>
</gene>
<keyword evidence="15" id="KW-1185">Reference proteome</keyword>
<evidence type="ECO:0000256" key="1">
    <source>
        <dbReference type="ARBA" id="ARBA00004571"/>
    </source>
</evidence>
<evidence type="ECO:0000256" key="2">
    <source>
        <dbReference type="ARBA" id="ARBA00022448"/>
    </source>
</evidence>
<dbReference type="PROSITE" id="PS52016">
    <property type="entry name" value="TONB_DEPENDENT_REC_3"/>
    <property type="match status" value="1"/>
</dbReference>
<dbReference type="PANTHER" id="PTHR47234">
    <property type="match status" value="1"/>
</dbReference>
<sequence length="803" mass="84717">MAVSVVSSRAPLRLALVSLGLSVSASALAAPQAQAPQAPVPQAEAPTAADSGTSGDAIIVTGTRESGRLARQSATPIDVVKADTLTATGQSNLVDSLRSVLPSFNAPAVGYDVGALARTFALRGLSPSQTLILVNGKRRHLSSSIYADSDPSQGSNVVDLDMIPQAAVGRVEVLRDGAAAQYGSDAIAGVINVILKDDANSGSVSVQGGKYYAGDGAAIQANADKGVSLKDGGVLHLSAGYRYQDFTNRSGDSGGVQPAKVQGMPRSVVLSGGYDYTRPLGEVADFYSFGTYAWRKARANENPRQPGWFSDAVDAIYPNGFTPQETLNEHDFSVTGGIRTHGEWAVDLSSTYGRDVVKLRNITTINPDLLADTGNAQTDFNVGGFAASEWTSNIDVKRQFDVGLAGPATFAFGAENRYETYEIRAGEPTSYYSGGPQAFPGFRPSDAADVHRNSVAGYADLTLRPVKAWELSGALRWEHYNGVGSRLNGKLASRYDVTDRFALRGSVSTGFHAPTLAQQNYSATTVTTGYASIQLPLGSPGANLLGAPSLKPETSTSASLGFVAEPLRGLSITVDAYRIDVKNRIIESAYLYGDLAQAAIAANGTTIPAGLSADNVSAVFFTNGVDTRTQGVDVTASWTTPVALLGALRWDAGLAYVDTTIRRVHAAPAVLADAGLTLVDAVQRTNLTTATPSWKASLATAWNHGGWDVTLRNTFYSNARQAQGYAEPYYIIDTGSRVITDLDVGYRINPQVRVGVGATNLFDVHPRAIPTEIGQALNYDRYSHVAPYGINGGAYYARLTVSL</sequence>
<name>A0ABV7V568_9SPHN</name>
<evidence type="ECO:0000256" key="5">
    <source>
        <dbReference type="ARBA" id="ARBA00023077"/>
    </source>
</evidence>
<dbReference type="Gene3D" id="2.40.170.20">
    <property type="entry name" value="TonB-dependent receptor, beta-barrel domain"/>
    <property type="match status" value="1"/>
</dbReference>
<evidence type="ECO:0000313" key="15">
    <source>
        <dbReference type="Proteomes" id="UP001595683"/>
    </source>
</evidence>
<evidence type="ECO:0000259" key="13">
    <source>
        <dbReference type="Pfam" id="PF07715"/>
    </source>
</evidence>
<organism evidence="14 15">
    <name type="scientific">Novosphingobium pokkalii</name>
    <dbReference type="NCBI Taxonomy" id="1770194"/>
    <lineage>
        <taxon>Bacteria</taxon>
        <taxon>Pseudomonadati</taxon>
        <taxon>Pseudomonadota</taxon>
        <taxon>Alphaproteobacteria</taxon>
        <taxon>Sphingomonadales</taxon>
        <taxon>Sphingomonadaceae</taxon>
        <taxon>Novosphingobium</taxon>
    </lineage>
</organism>
<keyword evidence="14" id="KW-0675">Receptor</keyword>
<keyword evidence="2 8" id="KW-0813">Transport</keyword>
<evidence type="ECO:0000256" key="10">
    <source>
        <dbReference type="SAM" id="MobiDB-lite"/>
    </source>
</evidence>
<dbReference type="PANTHER" id="PTHR47234:SF3">
    <property type="entry name" value="SECRETIN_TONB SHORT N-TERMINAL DOMAIN-CONTAINING PROTEIN"/>
    <property type="match status" value="1"/>
</dbReference>
<keyword evidence="11" id="KW-0732">Signal</keyword>
<evidence type="ECO:0000256" key="6">
    <source>
        <dbReference type="ARBA" id="ARBA00023136"/>
    </source>
</evidence>
<keyword evidence="5 9" id="KW-0798">TonB box</keyword>
<dbReference type="Pfam" id="PF07715">
    <property type="entry name" value="Plug"/>
    <property type="match status" value="1"/>
</dbReference>